<dbReference type="SMART" id="SM00042">
    <property type="entry name" value="CUB"/>
    <property type="match status" value="1"/>
</dbReference>
<dbReference type="GO" id="GO:0005576">
    <property type="term" value="C:extracellular region"/>
    <property type="evidence" value="ECO:0007669"/>
    <property type="project" value="UniProtKB-SubCell"/>
</dbReference>
<dbReference type="InterPro" id="IPR024079">
    <property type="entry name" value="MetalloPept_cat_dom_sf"/>
</dbReference>
<protein>
    <recommendedName>
        <fullName evidence="9">Zinc metalloproteinase</fullName>
    </recommendedName>
</protein>
<dbReference type="PROSITE" id="PS51864">
    <property type="entry name" value="ASTACIN"/>
    <property type="match status" value="1"/>
</dbReference>
<dbReference type="GO" id="GO:0018996">
    <property type="term" value="P:molting cycle, collagen and cuticulin-based cuticle"/>
    <property type="evidence" value="ECO:0007669"/>
    <property type="project" value="InterPro"/>
</dbReference>
<dbReference type="Gene3D" id="2.60.120.290">
    <property type="entry name" value="Spermadhesin, CUB domain"/>
    <property type="match status" value="1"/>
</dbReference>
<name>A0A6V7U4V2_MELEN</name>
<dbReference type="GO" id="GO:0006508">
    <property type="term" value="P:proteolysis"/>
    <property type="evidence" value="ECO:0007669"/>
    <property type="project" value="UniProtKB-KW"/>
</dbReference>
<feature type="region of interest" description="Disordered" evidence="13">
    <location>
        <begin position="374"/>
        <end position="393"/>
    </location>
</feature>
<evidence type="ECO:0000256" key="10">
    <source>
        <dbReference type="PROSITE-ProRule" id="PRU01005"/>
    </source>
</evidence>
<evidence type="ECO:0000256" key="3">
    <source>
        <dbReference type="ARBA" id="ARBA00022723"/>
    </source>
</evidence>
<reference evidence="17 18" key="1">
    <citation type="submission" date="2020-08" db="EMBL/GenBank/DDBJ databases">
        <authorList>
            <person name="Koutsovoulos G."/>
            <person name="Danchin GJ E."/>
        </authorList>
    </citation>
    <scope>NUCLEOTIDE SEQUENCE [LARGE SCALE GENOMIC DNA]</scope>
</reference>
<dbReference type="PIRSF" id="PIRSF036365">
    <property type="entry name" value="Astacin_nematoda"/>
    <property type="match status" value="1"/>
</dbReference>
<keyword evidence="5 11" id="KW-0862">Zinc</keyword>
<organism evidence="17 18">
    <name type="scientific">Meloidogyne enterolobii</name>
    <name type="common">Root-knot nematode worm</name>
    <name type="synonym">Meloidogyne mayaguensis</name>
    <dbReference type="NCBI Taxonomy" id="390850"/>
    <lineage>
        <taxon>Eukaryota</taxon>
        <taxon>Metazoa</taxon>
        <taxon>Ecdysozoa</taxon>
        <taxon>Nematoda</taxon>
        <taxon>Chromadorea</taxon>
        <taxon>Rhabditida</taxon>
        <taxon>Tylenchina</taxon>
        <taxon>Tylenchomorpha</taxon>
        <taxon>Tylenchoidea</taxon>
        <taxon>Meloidogynidae</taxon>
        <taxon>Meloidogyninae</taxon>
        <taxon>Meloidogyne</taxon>
    </lineage>
</organism>
<feature type="binding site" evidence="11">
    <location>
        <position position="25"/>
    </location>
    <ligand>
        <name>Zn(2+)</name>
        <dbReference type="ChEBI" id="CHEBI:29105"/>
        <note>catalytic</note>
    </ligand>
</feature>
<dbReference type="PRINTS" id="PR00480">
    <property type="entry name" value="ASTACIN"/>
</dbReference>
<feature type="domain" description="CUB" evidence="14">
    <location>
        <begin position="167"/>
        <end position="285"/>
    </location>
</feature>
<dbReference type="AlphaFoldDB" id="A0A6V7U4V2"/>
<dbReference type="SMART" id="SM00254">
    <property type="entry name" value="ShKT"/>
    <property type="match status" value="2"/>
</dbReference>
<dbReference type="InterPro" id="IPR003582">
    <property type="entry name" value="ShKT_dom"/>
</dbReference>
<evidence type="ECO:0000259" key="15">
    <source>
        <dbReference type="PROSITE" id="PS51670"/>
    </source>
</evidence>
<comment type="subcellular location">
    <subcellularLocation>
        <location evidence="9">Secreted</location>
    </subcellularLocation>
</comment>
<comment type="caution">
    <text evidence="10">Lacks conserved residue(s) required for the propagation of feature annotation.</text>
</comment>
<keyword evidence="4 11" id="KW-0378">Hydrolase</keyword>
<dbReference type="GO" id="GO:0008270">
    <property type="term" value="F:zinc ion binding"/>
    <property type="evidence" value="ECO:0007669"/>
    <property type="project" value="UniProtKB-UniRule"/>
</dbReference>
<evidence type="ECO:0000313" key="18">
    <source>
        <dbReference type="Proteomes" id="UP000580250"/>
    </source>
</evidence>
<dbReference type="Gene3D" id="1.10.10.1940">
    <property type="match status" value="2"/>
</dbReference>
<keyword evidence="3 11" id="KW-0479">Metal-binding</keyword>
<dbReference type="CDD" id="cd00041">
    <property type="entry name" value="CUB"/>
    <property type="match status" value="1"/>
</dbReference>
<feature type="domain" description="ShKT" evidence="15">
    <location>
        <begin position="329"/>
        <end position="363"/>
    </location>
</feature>
<feature type="binding site" evidence="11">
    <location>
        <position position="19"/>
    </location>
    <ligand>
        <name>Zn(2+)</name>
        <dbReference type="ChEBI" id="CHEBI:29105"/>
        <note>catalytic</note>
    </ligand>
</feature>
<evidence type="ECO:0000259" key="14">
    <source>
        <dbReference type="PROSITE" id="PS01180"/>
    </source>
</evidence>
<keyword evidence="8 10" id="KW-1015">Disulfide bond</keyword>
<evidence type="ECO:0000313" key="17">
    <source>
        <dbReference type="EMBL" id="CAD2144479.1"/>
    </source>
</evidence>
<keyword evidence="9" id="KW-0964">Secreted</keyword>
<dbReference type="GO" id="GO:0004222">
    <property type="term" value="F:metalloendopeptidase activity"/>
    <property type="evidence" value="ECO:0007669"/>
    <property type="project" value="UniProtKB-UniRule"/>
</dbReference>
<feature type="disulfide bond" evidence="10">
    <location>
        <begin position="329"/>
        <end position="363"/>
    </location>
</feature>
<evidence type="ECO:0000256" key="5">
    <source>
        <dbReference type="ARBA" id="ARBA00022833"/>
    </source>
</evidence>
<evidence type="ECO:0000256" key="7">
    <source>
        <dbReference type="ARBA" id="ARBA00023145"/>
    </source>
</evidence>
<dbReference type="PROSITE" id="PS01180">
    <property type="entry name" value="CUB"/>
    <property type="match status" value="1"/>
</dbReference>
<sequence length="428" mass="48133">MVNFLKILKFGIAAHELGHTLGFFHAQARFDRDQFINVVYANLSPQLATQFVKQSPADNFNFGVTYDYGSIMHYSDTDMSTNRVTMLAKDKSFQHTMGNNVAPSFLDVLEMNLYYKCSEHCNANGADCKNGGYRHPRNCSICICPDGFGGFDCTRRATPVFGAPPNCGATIKANNSDFQILNGEVSSSVENGMAPRHAQCWWHIRAPMGKRIQIRVKSVSGACSDGCFYGGTEIKARDFLRVGARICCRSDVHPLGILYSNTELAIISVFSQYKKQHFSIEYKIVDPLNVPPNGFDDYDNINWKDIKENKIEVNKEVEKNKTEKVIKVCRDIATRCFSLLNLCENRLYKRIMRSQCAKSCAVCSSSEEVSEANKNEKVDKEKKENTKENCGKKDHDGCQAWAKNGFCNSSSYSAIVKRQICPIICRMC</sequence>
<dbReference type="EMBL" id="CAJEWN010000033">
    <property type="protein sequence ID" value="CAD2144479.1"/>
    <property type="molecule type" value="Genomic_DNA"/>
</dbReference>
<evidence type="ECO:0000256" key="6">
    <source>
        <dbReference type="ARBA" id="ARBA00023049"/>
    </source>
</evidence>
<evidence type="ECO:0000259" key="16">
    <source>
        <dbReference type="PROSITE" id="PS51864"/>
    </source>
</evidence>
<feature type="domain" description="Peptidase M12A" evidence="16">
    <location>
        <begin position="1"/>
        <end position="118"/>
    </location>
</feature>
<dbReference type="PANTHER" id="PTHR10127">
    <property type="entry name" value="DISCOIDIN, CUB, EGF, LAMININ , AND ZINC METALLOPROTEASE DOMAIN CONTAINING"/>
    <property type="match status" value="1"/>
</dbReference>
<keyword evidence="7" id="KW-0865">Zymogen</keyword>
<feature type="domain" description="ShKT" evidence="15">
    <location>
        <begin position="390"/>
        <end position="428"/>
    </location>
</feature>
<gene>
    <name evidence="17" type="ORF">MENT_LOCUS7963</name>
</gene>
<dbReference type="OrthoDB" id="5819035at2759"/>
<dbReference type="Proteomes" id="UP000580250">
    <property type="component" value="Unassembled WGS sequence"/>
</dbReference>
<dbReference type="PROSITE" id="PS51670">
    <property type="entry name" value="SHKT"/>
    <property type="match status" value="2"/>
</dbReference>
<evidence type="ECO:0000256" key="9">
    <source>
        <dbReference type="PIRNR" id="PIRNR036365"/>
    </source>
</evidence>
<comment type="caution">
    <text evidence="17">The sequence shown here is derived from an EMBL/GenBank/DDBJ whole genome shotgun (WGS) entry which is preliminary data.</text>
</comment>
<feature type="active site" evidence="11">
    <location>
        <position position="16"/>
    </location>
</feature>
<dbReference type="PANTHER" id="PTHR10127:SF862">
    <property type="entry name" value="ZINC METALLOPROTEINASE NAS-27"/>
    <property type="match status" value="1"/>
</dbReference>
<accession>A0A6V7U4V2</accession>
<feature type="binding site" evidence="11">
    <location>
        <position position="15"/>
    </location>
    <ligand>
        <name>Zn(2+)</name>
        <dbReference type="ChEBI" id="CHEBI:29105"/>
        <note>catalytic</note>
    </ligand>
</feature>
<proteinExistence type="predicted"/>
<evidence type="ECO:0000256" key="8">
    <source>
        <dbReference type="ARBA" id="ARBA00023157"/>
    </source>
</evidence>
<keyword evidence="2 11" id="KW-0645">Protease</keyword>
<dbReference type="SUPFAM" id="SSF49854">
    <property type="entry name" value="Spermadhesin, CUB domain"/>
    <property type="match status" value="1"/>
</dbReference>
<evidence type="ECO:0000256" key="1">
    <source>
        <dbReference type="ARBA" id="ARBA00022536"/>
    </source>
</evidence>
<dbReference type="InterPro" id="IPR000859">
    <property type="entry name" value="CUB_dom"/>
</dbReference>
<dbReference type="InterPro" id="IPR001506">
    <property type="entry name" value="Peptidase_M12A"/>
</dbReference>
<dbReference type="Pfam" id="PF01549">
    <property type="entry name" value="ShK"/>
    <property type="match status" value="2"/>
</dbReference>
<keyword evidence="6 11" id="KW-0482">Metalloprotease</keyword>
<dbReference type="InterPro" id="IPR017050">
    <property type="entry name" value="Metallopeptidase_nem"/>
</dbReference>
<evidence type="ECO:0000256" key="13">
    <source>
        <dbReference type="SAM" id="MobiDB-lite"/>
    </source>
</evidence>
<dbReference type="Pfam" id="PF01400">
    <property type="entry name" value="Astacin"/>
    <property type="match status" value="1"/>
</dbReference>
<evidence type="ECO:0000256" key="12">
    <source>
        <dbReference type="RuleBase" id="RU361183"/>
    </source>
</evidence>
<dbReference type="Gene3D" id="3.40.390.10">
    <property type="entry name" value="Collagenase (Catalytic Domain)"/>
    <property type="match status" value="1"/>
</dbReference>
<evidence type="ECO:0000256" key="2">
    <source>
        <dbReference type="ARBA" id="ARBA00022670"/>
    </source>
</evidence>
<keyword evidence="1" id="KW-0245">EGF-like domain</keyword>
<dbReference type="SUPFAM" id="SSF55486">
    <property type="entry name" value="Metalloproteases ('zincins'), catalytic domain"/>
    <property type="match status" value="1"/>
</dbReference>
<dbReference type="InterPro" id="IPR035914">
    <property type="entry name" value="Sperma_CUB_dom_sf"/>
</dbReference>
<evidence type="ECO:0000256" key="11">
    <source>
        <dbReference type="PROSITE-ProRule" id="PRU01211"/>
    </source>
</evidence>
<comment type="cofactor">
    <cofactor evidence="11 12">
        <name>Zn(2+)</name>
        <dbReference type="ChEBI" id="CHEBI:29105"/>
    </cofactor>
    <text evidence="11 12">Binds 1 zinc ion per subunit.</text>
</comment>
<evidence type="ECO:0000256" key="4">
    <source>
        <dbReference type="ARBA" id="ARBA00022801"/>
    </source>
</evidence>